<evidence type="ECO:0000256" key="4">
    <source>
        <dbReference type="SAM" id="MobiDB-lite"/>
    </source>
</evidence>
<name>A0A0D7B974_9AGAR</name>
<dbReference type="Proteomes" id="UP000054007">
    <property type="component" value="Unassembled WGS sequence"/>
</dbReference>
<dbReference type="PANTHER" id="PTHR31001">
    <property type="entry name" value="UNCHARACTERIZED TRANSCRIPTIONAL REGULATORY PROTEIN"/>
    <property type="match status" value="1"/>
</dbReference>
<dbReference type="AlphaFoldDB" id="A0A0D7B974"/>
<dbReference type="SMART" id="SM00066">
    <property type="entry name" value="GAL4"/>
    <property type="match status" value="1"/>
</dbReference>
<dbReference type="InterPro" id="IPR007219">
    <property type="entry name" value="XnlR_reg_dom"/>
</dbReference>
<dbReference type="SUPFAM" id="SSF57701">
    <property type="entry name" value="Zn2/Cys6 DNA-binding domain"/>
    <property type="match status" value="1"/>
</dbReference>
<feature type="domain" description="Zn(2)-C6 fungal-type" evidence="5">
    <location>
        <begin position="24"/>
        <end position="53"/>
    </location>
</feature>
<dbReference type="InterPro" id="IPR036864">
    <property type="entry name" value="Zn2-C6_fun-type_DNA-bd_sf"/>
</dbReference>
<dbReference type="PROSITE" id="PS50048">
    <property type="entry name" value="ZN2_CY6_FUNGAL_2"/>
    <property type="match status" value="1"/>
</dbReference>
<dbReference type="InterPro" id="IPR050613">
    <property type="entry name" value="Sec_Metabolite_Reg"/>
</dbReference>
<sequence length="818" mass="91557">MPSSTSTGPNRDKIDIRRLNGQVSCAECRRLKLKCDKRVPCSSCTRRGCHSICPTGTLVNGMGKKLVVSDTADLHQTIEQFGNRIKELEDSLQQFQTEASSEPHPLLRPELLSIKFPPGLVIPQDVHTRPPSPAADLADMLGTMAINDQGYTRYFGSSAGTESLFLAGAEMRTMIPGEADVLPNLTLQRPPVKDFPLLPNCQYDIPGCLERTYTILPSRDQAWHLMRSFENASVSGQIVTQEEFVEEMLIPLYDYLDQRQYTADNLPHPLSCHQISVVLAVFTLGILVDFSIPPYAPEADIYMSFSVAILTVDSPITHTDFTAVQALLLLAVALNQGGRKYTVNGAWSLASMASKLGQSLGLHYELGVSNIEPKILDRRRRLFWELYSFELTLCFKLGRPPSIAANQIHCEFPIDDDQRLDKDGDILPGYHRCKWTFVRDILAKIVGVMLHAEPPTYKTILEIDRELRRHHFYKKYPYEPVPEDASLKQVMRMFLLRQARATTGINVHLSYFAQATMNNAEDPLRSPYAASYLAAYRSASWYIYMAVAVFEKFPQRFIRWWSTWSSVFTTGVILGTVAVRSADLVLASRAFAEFGLAVDLFEKGALHNTRARQGLIILYRLRDKAAAKFSTKRGDQGVDASGQQFADFDDEMEIFAGKTRTMVSTLLRRKWPPKPKADTNKVLAENIPLRDESFLPSMFDPSVIPVQAFQGSAETLQMPPLPDYGLDWTTGPTMGMDFDREPESTHFPETSDWMAGVHFANDGSPPSSDDASGQSRVGSGAGADDTFMKFIDDFVFETSNNGQHPSGESTDLSWMYHS</sequence>
<evidence type="ECO:0000313" key="6">
    <source>
        <dbReference type="EMBL" id="KIY67153.1"/>
    </source>
</evidence>
<keyword evidence="3" id="KW-0539">Nucleus</keyword>
<evidence type="ECO:0000313" key="7">
    <source>
        <dbReference type="Proteomes" id="UP000054007"/>
    </source>
</evidence>
<organism evidence="6 7">
    <name type="scientific">Cylindrobasidium torrendii FP15055 ss-10</name>
    <dbReference type="NCBI Taxonomy" id="1314674"/>
    <lineage>
        <taxon>Eukaryota</taxon>
        <taxon>Fungi</taxon>
        <taxon>Dikarya</taxon>
        <taxon>Basidiomycota</taxon>
        <taxon>Agaricomycotina</taxon>
        <taxon>Agaricomycetes</taxon>
        <taxon>Agaricomycetidae</taxon>
        <taxon>Agaricales</taxon>
        <taxon>Marasmiineae</taxon>
        <taxon>Physalacriaceae</taxon>
        <taxon>Cylindrobasidium</taxon>
    </lineage>
</organism>
<keyword evidence="7" id="KW-1185">Reference proteome</keyword>
<feature type="compositionally biased region" description="Polar residues" evidence="4">
    <location>
        <begin position="799"/>
        <end position="812"/>
    </location>
</feature>
<dbReference type="CDD" id="cd00067">
    <property type="entry name" value="GAL4"/>
    <property type="match status" value="1"/>
</dbReference>
<feature type="region of interest" description="Disordered" evidence="4">
    <location>
        <begin position="799"/>
        <end position="818"/>
    </location>
</feature>
<dbReference type="EMBL" id="KN880533">
    <property type="protein sequence ID" value="KIY67153.1"/>
    <property type="molecule type" value="Genomic_DNA"/>
</dbReference>
<dbReference type="GO" id="GO:0000981">
    <property type="term" value="F:DNA-binding transcription factor activity, RNA polymerase II-specific"/>
    <property type="evidence" value="ECO:0007669"/>
    <property type="project" value="InterPro"/>
</dbReference>
<dbReference type="SMART" id="SM00906">
    <property type="entry name" value="Fungal_trans"/>
    <property type="match status" value="1"/>
</dbReference>
<evidence type="ECO:0000256" key="3">
    <source>
        <dbReference type="ARBA" id="ARBA00023242"/>
    </source>
</evidence>
<dbReference type="GO" id="GO:0006351">
    <property type="term" value="P:DNA-templated transcription"/>
    <property type="evidence" value="ECO:0007669"/>
    <property type="project" value="InterPro"/>
</dbReference>
<gene>
    <name evidence="6" type="ORF">CYLTODRAFT_422770</name>
</gene>
<dbReference type="GO" id="GO:0008270">
    <property type="term" value="F:zinc ion binding"/>
    <property type="evidence" value="ECO:0007669"/>
    <property type="project" value="InterPro"/>
</dbReference>
<evidence type="ECO:0000256" key="1">
    <source>
        <dbReference type="ARBA" id="ARBA00004123"/>
    </source>
</evidence>
<dbReference type="CDD" id="cd12148">
    <property type="entry name" value="fungal_TF_MHR"/>
    <property type="match status" value="1"/>
</dbReference>
<protein>
    <recommendedName>
        <fullName evidence="5">Zn(2)-C6 fungal-type domain-containing protein</fullName>
    </recommendedName>
</protein>
<dbReference type="OrthoDB" id="424974at2759"/>
<feature type="compositionally biased region" description="Low complexity" evidence="4">
    <location>
        <begin position="762"/>
        <end position="775"/>
    </location>
</feature>
<dbReference type="InterPro" id="IPR001138">
    <property type="entry name" value="Zn2Cys6_DnaBD"/>
</dbReference>
<comment type="subcellular location">
    <subcellularLocation>
        <location evidence="1">Nucleus</location>
    </subcellularLocation>
</comment>
<accession>A0A0D7B974</accession>
<dbReference type="GO" id="GO:0003677">
    <property type="term" value="F:DNA binding"/>
    <property type="evidence" value="ECO:0007669"/>
    <property type="project" value="InterPro"/>
</dbReference>
<feature type="region of interest" description="Disordered" evidence="4">
    <location>
        <begin position="758"/>
        <end position="780"/>
    </location>
</feature>
<dbReference type="GO" id="GO:0005634">
    <property type="term" value="C:nucleus"/>
    <property type="evidence" value="ECO:0007669"/>
    <property type="project" value="UniProtKB-SubCell"/>
</dbReference>
<dbReference type="Pfam" id="PF04082">
    <property type="entry name" value="Fungal_trans"/>
    <property type="match status" value="1"/>
</dbReference>
<dbReference type="PANTHER" id="PTHR31001:SF56">
    <property type="entry name" value="ZN(2)-C6 FUNGAL-TYPE DOMAIN-CONTAINING PROTEIN"/>
    <property type="match status" value="1"/>
</dbReference>
<evidence type="ECO:0000259" key="5">
    <source>
        <dbReference type="PROSITE" id="PS50048"/>
    </source>
</evidence>
<proteinExistence type="predicted"/>
<dbReference type="PROSITE" id="PS00463">
    <property type="entry name" value="ZN2_CY6_FUNGAL_1"/>
    <property type="match status" value="1"/>
</dbReference>
<keyword evidence="2" id="KW-0479">Metal-binding</keyword>
<dbReference type="STRING" id="1314674.A0A0D7B974"/>
<evidence type="ECO:0000256" key="2">
    <source>
        <dbReference type="ARBA" id="ARBA00022723"/>
    </source>
</evidence>
<reference evidence="6 7" key="1">
    <citation type="journal article" date="2015" name="Fungal Genet. Biol.">
        <title>Evolution of novel wood decay mechanisms in Agaricales revealed by the genome sequences of Fistulina hepatica and Cylindrobasidium torrendii.</title>
        <authorList>
            <person name="Floudas D."/>
            <person name="Held B.W."/>
            <person name="Riley R."/>
            <person name="Nagy L.G."/>
            <person name="Koehler G."/>
            <person name="Ransdell A.S."/>
            <person name="Younus H."/>
            <person name="Chow J."/>
            <person name="Chiniquy J."/>
            <person name="Lipzen A."/>
            <person name="Tritt A."/>
            <person name="Sun H."/>
            <person name="Haridas S."/>
            <person name="LaButti K."/>
            <person name="Ohm R.A."/>
            <person name="Kues U."/>
            <person name="Blanchette R.A."/>
            <person name="Grigoriev I.V."/>
            <person name="Minto R.E."/>
            <person name="Hibbett D.S."/>
        </authorList>
    </citation>
    <scope>NUCLEOTIDE SEQUENCE [LARGE SCALE GENOMIC DNA]</scope>
    <source>
        <strain evidence="6 7">FP15055 ss-10</strain>
    </source>
</reference>
<dbReference type="Gene3D" id="4.10.240.10">
    <property type="entry name" value="Zn(2)-C6 fungal-type DNA-binding domain"/>
    <property type="match status" value="1"/>
</dbReference>